<proteinExistence type="predicted"/>
<dbReference type="AlphaFoldDB" id="A0A511R109"/>
<evidence type="ECO:0000313" key="2">
    <source>
        <dbReference type="EMBL" id="GEM83285.1"/>
    </source>
</evidence>
<keyword evidence="1" id="KW-1133">Transmembrane helix</keyword>
<dbReference type="Proteomes" id="UP000321197">
    <property type="component" value="Unassembled WGS sequence"/>
</dbReference>
<feature type="transmembrane region" description="Helical" evidence="1">
    <location>
        <begin position="29"/>
        <end position="47"/>
    </location>
</feature>
<protein>
    <submittedName>
        <fullName evidence="2">Uncharacterized protein</fullName>
    </submittedName>
</protein>
<accession>A0A511R109</accession>
<dbReference type="EMBL" id="BJXL01000038">
    <property type="protein sequence ID" value="GEM83285.1"/>
    <property type="molecule type" value="Genomic_DNA"/>
</dbReference>
<dbReference type="RefSeq" id="WP_170148176.1">
    <property type="nucleotide sequence ID" value="NZ_BJXL01000038.1"/>
</dbReference>
<keyword evidence="1" id="KW-0472">Membrane</keyword>
<evidence type="ECO:0000256" key="1">
    <source>
        <dbReference type="SAM" id="Phobius"/>
    </source>
</evidence>
<organism evidence="2 3">
    <name type="scientific">Meiothermus hypogaeus NBRC 106114</name>
    <dbReference type="NCBI Taxonomy" id="1227553"/>
    <lineage>
        <taxon>Bacteria</taxon>
        <taxon>Thermotogati</taxon>
        <taxon>Deinococcota</taxon>
        <taxon>Deinococci</taxon>
        <taxon>Thermales</taxon>
        <taxon>Thermaceae</taxon>
        <taxon>Meiothermus</taxon>
    </lineage>
</organism>
<keyword evidence="1" id="KW-0812">Transmembrane</keyword>
<reference evidence="2 3" key="1">
    <citation type="submission" date="2019-07" db="EMBL/GenBank/DDBJ databases">
        <title>Whole genome shotgun sequence of Meiothermus hypogaeus NBRC 106114.</title>
        <authorList>
            <person name="Hosoyama A."/>
            <person name="Uohara A."/>
            <person name="Ohji S."/>
            <person name="Ichikawa N."/>
        </authorList>
    </citation>
    <scope>NUCLEOTIDE SEQUENCE [LARGE SCALE GENOMIC DNA]</scope>
    <source>
        <strain evidence="2 3">NBRC 106114</strain>
    </source>
</reference>
<sequence length="50" mass="5214">MKPKQVLNFLGGMCLAIGVLLALGGSSAWALFVVAGGLLIVIAQRSSKKW</sequence>
<evidence type="ECO:0000313" key="3">
    <source>
        <dbReference type="Proteomes" id="UP000321197"/>
    </source>
</evidence>
<gene>
    <name evidence="2" type="ORF">MHY01S_14510</name>
</gene>
<name>A0A511R109_9DEIN</name>
<comment type="caution">
    <text evidence="2">The sequence shown here is derived from an EMBL/GenBank/DDBJ whole genome shotgun (WGS) entry which is preliminary data.</text>
</comment>